<evidence type="ECO:0000256" key="10">
    <source>
        <dbReference type="ARBA" id="ARBA00039188"/>
    </source>
</evidence>
<organism evidence="14 15">
    <name type="scientific">Popillia japonica</name>
    <name type="common">Japanese beetle</name>
    <dbReference type="NCBI Taxonomy" id="7064"/>
    <lineage>
        <taxon>Eukaryota</taxon>
        <taxon>Metazoa</taxon>
        <taxon>Ecdysozoa</taxon>
        <taxon>Arthropoda</taxon>
        <taxon>Hexapoda</taxon>
        <taxon>Insecta</taxon>
        <taxon>Pterygota</taxon>
        <taxon>Neoptera</taxon>
        <taxon>Endopterygota</taxon>
        <taxon>Coleoptera</taxon>
        <taxon>Polyphaga</taxon>
        <taxon>Scarabaeiformia</taxon>
        <taxon>Scarabaeidae</taxon>
        <taxon>Rutelinae</taxon>
        <taxon>Popillia</taxon>
    </lineage>
</organism>
<dbReference type="EMBL" id="JASPKY010000110">
    <property type="protein sequence ID" value="KAK9736642.1"/>
    <property type="molecule type" value="Genomic_DNA"/>
</dbReference>
<protein>
    <recommendedName>
        <fullName evidence="10">Protein white</fullName>
    </recommendedName>
</protein>
<keyword evidence="8 12" id="KW-1133">Transmembrane helix</keyword>
<dbReference type="PROSITE" id="PS50893">
    <property type="entry name" value="ABC_TRANSPORTER_2"/>
    <property type="match status" value="1"/>
</dbReference>
<dbReference type="InterPro" id="IPR027417">
    <property type="entry name" value="P-loop_NTPase"/>
</dbReference>
<dbReference type="GO" id="GO:0005886">
    <property type="term" value="C:plasma membrane"/>
    <property type="evidence" value="ECO:0007669"/>
    <property type="project" value="TreeGrafter"/>
</dbReference>
<dbReference type="InterPro" id="IPR043926">
    <property type="entry name" value="ABCG_dom"/>
</dbReference>
<dbReference type="InterPro" id="IPR003439">
    <property type="entry name" value="ABC_transporter-like_ATP-bd"/>
</dbReference>
<keyword evidence="4" id="KW-0608">Pigment</keyword>
<keyword evidence="3" id="KW-0813">Transport</keyword>
<dbReference type="InterPro" id="IPR003593">
    <property type="entry name" value="AAA+_ATPase"/>
</dbReference>
<feature type="transmembrane region" description="Helical" evidence="12">
    <location>
        <begin position="646"/>
        <end position="663"/>
    </location>
</feature>
<sequence length="747" mass="84116">MSDEQTPLLRIEQERKSRRCNSNEEDGSTVSDEGSLPNYGSTEYPPAALPHNERIIYSWSSMNVFATERSRSKYKFFSLCSRKDNSLLPRKHILKNVHGIAYPGELLAILGSSGAGKTTLLNALTFRSPSNVAVTGLRCVNGIPVSFGALTSQSAYVQQDDLFIGSLTVKEHLTFQALVRMDRSIPRQQRMKRVEEVIKDLALTKCQNTCIGIPGRIKCISGGEMKRLSFAAEVLTNPSMMFCDEPTSGLDSFMALNVIQVLKGMAQNGKTVVCTIHQPSSELYAMFDKLLLMAEGRVAFIGTPDEADIFFRLLDAPCPHNYNPADYFVQLLAVVPGREESCKQAISMICDKFEKSELGLKNFQAATAVQKPDYSYELWSNNDQHKSPYKASWFAQFRAVLWRSWLSVMKDPLLIKVRLLQTVLVSIMIGVIFYGQILNKVGVMNIDGVLFIFLTSMSFQNVFAVINVFCSELPIFLREHQNGMYRTDVYMQNSFGDSIVYLVSIMIGVIFYGQILNKVGVMNIDGVLFIFLTSMSFQNVFAVINVFCSELPIFLREHQNGMYRTDVYFICKTLSETPLFTFVPVIFTCICYFLIGLNPDVTRFFIACGIVTLVAHVAISFGYFISCASSNTSMALSIGPPLMLPFLLFGGFFLNISSIPVYFKWLSYFSWFRFGNEALMINQWRGVGAINCTNTSGICPKNGHVVLEMYNFSEGNFIKDIVMLFAIMFVFRLLAYLALLFKTFRTK</sequence>
<feature type="transmembrane region" description="Helical" evidence="12">
    <location>
        <begin position="498"/>
        <end position="515"/>
    </location>
</feature>
<reference evidence="14 15" key="1">
    <citation type="journal article" date="2024" name="BMC Genomics">
        <title>De novo assembly and annotation of Popillia japonica's genome with initial clues to its potential as an invasive pest.</title>
        <authorList>
            <person name="Cucini C."/>
            <person name="Boschi S."/>
            <person name="Funari R."/>
            <person name="Cardaioli E."/>
            <person name="Iannotti N."/>
            <person name="Marturano G."/>
            <person name="Paoli F."/>
            <person name="Bruttini M."/>
            <person name="Carapelli A."/>
            <person name="Frati F."/>
            <person name="Nardi F."/>
        </authorList>
    </citation>
    <scope>NUCLEOTIDE SEQUENCE [LARGE SCALE GENOMIC DNA]</scope>
    <source>
        <strain evidence="14">DMR45628</strain>
    </source>
</reference>
<dbReference type="GO" id="GO:0031409">
    <property type="term" value="F:pigment binding"/>
    <property type="evidence" value="ECO:0007669"/>
    <property type="project" value="UniProtKB-KW"/>
</dbReference>
<evidence type="ECO:0000256" key="11">
    <source>
        <dbReference type="SAM" id="MobiDB-lite"/>
    </source>
</evidence>
<dbReference type="Gene3D" id="3.40.50.300">
    <property type="entry name" value="P-loop containing nucleotide triphosphate hydrolases"/>
    <property type="match status" value="1"/>
</dbReference>
<keyword evidence="9 12" id="KW-0472">Membrane</keyword>
<dbReference type="InterPro" id="IPR013525">
    <property type="entry name" value="ABC2_TM"/>
</dbReference>
<dbReference type="PROSITE" id="PS00211">
    <property type="entry name" value="ABC_TRANSPORTER_1"/>
    <property type="match status" value="1"/>
</dbReference>
<evidence type="ECO:0000313" key="15">
    <source>
        <dbReference type="Proteomes" id="UP001458880"/>
    </source>
</evidence>
<evidence type="ECO:0000259" key="13">
    <source>
        <dbReference type="PROSITE" id="PS50893"/>
    </source>
</evidence>
<evidence type="ECO:0000256" key="1">
    <source>
        <dbReference type="ARBA" id="ARBA00004141"/>
    </source>
</evidence>
<evidence type="ECO:0000256" key="4">
    <source>
        <dbReference type="ARBA" id="ARBA00022474"/>
    </source>
</evidence>
<keyword evidence="7" id="KW-0067">ATP-binding</keyword>
<dbReference type="GO" id="GO:0005524">
    <property type="term" value="F:ATP binding"/>
    <property type="evidence" value="ECO:0007669"/>
    <property type="project" value="UniProtKB-KW"/>
</dbReference>
<dbReference type="Pfam" id="PF19055">
    <property type="entry name" value="ABC2_membrane_7"/>
    <property type="match status" value="1"/>
</dbReference>
<comment type="caution">
    <text evidence="14">The sequence shown here is derived from an EMBL/GenBank/DDBJ whole genome shotgun (WGS) entry which is preliminary data.</text>
</comment>
<evidence type="ECO:0000256" key="2">
    <source>
        <dbReference type="ARBA" id="ARBA00005814"/>
    </source>
</evidence>
<evidence type="ECO:0000313" key="14">
    <source>
        <dbReference type="EMBL" id="KAK9736642.1"/>
    </source>
</evidence>
<dbReference type="Pfam" id="PF00005">
    <property type="entry name" value="ABC_tran"/>
    <property type="match status" value="1"/>
</dbReference>
<dbReference type="InterPro" id="IPR017871">
    <property type="entry name" value="ABC_transporter-like_CS"/>
</dbReference>
<feature type="transmembrane region" description="Helical" evidence="12">
    <location>
        <begin position="419"/>
        <end position="437"/>
    </location>
</feature>
<dbReference type="FunFam" id="3.40.50.300:FF:001225">
    <property type="entry name" value="ATP-binding cassette sub-family G member"/>
    <property type="match status" value="1"/>
</dbReference>
<evidence type="ECO:0000256" key="9">
    <source>
        <dbReference type="ARBA" id="ARBA00023136"/>
    </source>
</evidence>
<keyword evidence="6" id="KW-0547">Nucleotide-binding</keyword>
<dbReference type="InterPro" id="IPR050352">
    <property type="entry name" value="ABCG_transporters"/>
</dbReference>
<keyword evidence="15" id="KW-1185">Reference proteome</keyword>
<dbReference type="PANTHER" id="PTHR48041">
    <property type="entry name" value="ABC TRANSPORTER G FAMILY MEMBER 28"/>
    <property type="match status" value="1"/>
</dbReference>
<evidence type="ECO:0000256" key="12">
    <source>
        <dbReference type="SAM" id="Phobius"/>
    </source>
</evidence>
<dbReference type="Pfam" id="PF01061">
    <property type="entry name" value="ABC2_membrane"/>
    <property type="match status" value="2"/>
</dbReference>
<dbReference type="SMART" id="SM00382">
    <property type="entry name" value="AAA"/>
    <property type="match status" value="1"/>
</dbReference>
<gene>
    <name evidence="14" type="ORF">QE152_g11373</name>
</gene>
<keyword evidence="5 12" id="KW-0812">Transmembrane</keyword>
<dbReference type="AlphaFoldDB" id="A0AAW1LKH1"/>
<dbReference type="GO" id="GO:0140359">
    <property type="term" value="F:ABC-type transporter activity"/>
    <property type="evidence" value="ECO:0007669"/>
    <property type="project" value="InterPro"/>
</dbReference>
<evidence type="ECO:0000256" key="7">
    <source>
        <dbReference type="ARBA" id="ARBA00022840"/>
    </source>
</evidence>
<dbReference type="GO" id="GO:0016887">
    <property type="term" value="F:ATP hydrolysis activity"/>
    <property type="evidence" value="ECO:0007669"/>
    <property type="project" value="InterPro"/>
</dbReference>
<feature type="region of interest" description="Disordered" evidence="11">
    <location>
        <begin position="1"/>
        <end position="44"/>
    </location>
</feature>
<dbReference type="Proteomes" id="UP001458880">
    <property type="component" value="Unassembled WGS sequence"/>
</dbReference>
<feature type="transmembrane region" description="Helical" evidence="12">
    <location>
        <begin position="449"/>
        <end position="477"/>
    </location>
</feature>
<dbReference type="SUPFAM" id="SSF52540">
    <property type="entry name" value="P-loop containing nucleoside triphosphate hydrolases"/>
    <property type="match status" value="1"/>
</dbReference>
<feature type="transmembrane region" description="Helical" evidence="12">
    <location>
        <begin position="721"/>
        <end position="741"/>
    </location>
</feature>
<feature type="transmembrane region" description="Helical" evidence="12">
    <location>
        <begin position="601"/>
        <end position="625"/>
    </location>
</feature>
<evidence type="ECO:0000256" key="5">
    <source>
        <dbReference type="ARBA" id="ARBA00022692"/>
    </source>
</evidence>
<accession>A0AAW1LKH1</accession>
<comment type="similarity">
    <text evidence="2">Belongs to the ABC transporter superfamily. ABCG family. Eye pigment precursor importer (TC 3.A.1.204) subfamily.</text>
</comment>
<feature type="transmembrane region" description="Helical" evidence="12">
    <location>
        <begin position="527"/>
        <end position="548"/>
    </location>
</feature>
<feature type="transmembrane region" description="Helical" evidence="12">
    <location>
        <begin position="569"/>
        <end position="595"/>
    </location>
</feature>
<feature type="domain" description="ABC transporter" evidence="13">
    <location>
        <begin position="74"/>
        <end position="320"/>
    </location>
</feature>
<evidence type="ECO:0000256" key="6">
    <source>
        <dbReference type="ARBA" id="ARBA00022741"/>
    </source>
</evidence>
<evidence type="ECO:0000256" key="3">
    <source>
        <dbReference type="ARBA" id="ARBA00022448"/>
    </source>
</evidence>
<dbReference type="CDD" id="cd03213">
    <property type="entry name" value="ABCG_EPDR"/>
    <property type="match status" value="1"/>
</dbReference>
<comment type="subcellular location">
    <subcellularLocation>
        <location evidence="1">Membrane</location>
        <topology evidence="1">Multi-pass membrane protein</topology>
    </subcellularLocation>
</comment>
<evidence type="ECO:0000256" key="8">
    <source>
        <dbReference type="ARBA" id="ARBA00022989"/>
    </source>
</evidence>
<dbReference type="PANTHER" id="PTHR48041:SF129">
    <property type="entry name" value="PROTEIN WHITE"/>
    <property type="match status" value="1"/>
</dbReference>
<name>A0AAW1LKH1_POPJA</name>
<proteinExistence type="inferred from homology"/>
<dbReference type="GO" id="GO:0030659">
    <property type="term" value="C:cytoplasmic vesicle membrane"/>
    <property type="evidence" value="ECO:0007669"/>
    <property type="project" value="TreeGrafter"/>
</dbReference>